<dbReference type="Pfam" id="PF00104">
    <property type="entry name" value="Hormone_recep"/>
    <property type="match status" value="1"/>
</dbReference>
<dbReference type="InterPro" id="IPR050274">
    <property type="entry name" value="Nuclear_hormone_rcpt_NR2"/>
</dbReference>
<dbReference type="OrthoDB" id="5771769at2759"/>
<dbReference type="PRINTS" id="PR00047">
    <property type="entry name" value="STROIDFINGER"/>
</dbReference>
<dbReference type="SUPFAM" id="SSF48508">
    <property type="entry name" value="Nuclear receptor ligand-binding domain"/>
    <property type="match status" value="1"/>
</dbReference>
<protein>
    <recommendedName>
        <fullName evidence="10">Nuclear receptor subfamily 2 group B member 4</fullName>
    </recommendedName>
</protein>
<keyword evidence="6" id="KW-0238">DNA-binding</keyword>
<reference evidence="13" key="1">
    <citation type="submission" date="2013-11" db="EMBL/GenBank/DDBJ databases">
        <authorList>
            <person name="Sternberg P."/>
            <person name="Dillman A."/>
            <person name="Macchietto M."/>
        </authorList>
    </citation>
    <scope>NUCLEOTIDE SEQUENCE</scope>
    <source>
        <strain evidence="13">ALL</strain>
    </source>
</reference>
<dbReference type="GO" id="GO:0043565">
    <property type="term" value="F:sequence-specific DNA binding"/>
    <property type="evidence" value="ECO:0007669"/>
    <property type="project" value="InterPro"/>
</dbReference>
<gene>
    <name evidence="13" type="ORF">L596_015090</name>
</gene>
<keyword evidence="2" id="KW-0479">Metal-binding</keyword>
<sequence>MMSYGTSKAPICIIQTNSLDDYEESEENAAVSSTSTTSLLLSNGSTITTSSAKHICAICGDKASGKHYGVYSCEGCKGFFKRTVRKDLHYKCRENRNCVIDKRQRNRCQYCRYRKCQVMGMKREAVQEERQTVRNEMRYFQVADSELLLEPESTTGTMQISIETLMLAEERSESLFDRGVNLRPSNDKKPPTLLQYLKNHTRSNEEVRYLMDHIIEWAIMIPTFADLSIQDQALLIHQAWSELIICDAARKYSFPTCVKEESFDDCDDARVEWLLKRISVEVQKRMNDLDYAELGALKALILFDSGTQIEFI</sequence>
<name>A0A4U5NDW7_STECR</name>
<dbReference type="Gene3D" id="1.10.565.10">
    <property type="entry name" value="Retinoid X Receptor"/>
    <property type="match status" value="1"/>
</dbReference>
<evidence type="ECO:0000313" key="13">
    <source>
        <dbReference type="EMBL" id="TKR81167.1"/>
    </source>
</evidence>
<feature type="domain" description="NR LBD" evidence="12">
    <location>
        <begin position="157"/>
        <end position="312"/>
    </location>
</feature>
<dbReference type="GO" id="GO:0003700">
    <property type="term" value="F:DNA-binding transcription factor activity"/>
    <property type="evidence" value="ECO:0007669"/>
    <property type="project" value="InterPro"/>
</dbReference>
<keyword evidence="4" id="KW-0862">Zinc</keyword>
<dbReference type="Pfam" id="PF00105">
    <property type="entry name" value="zf-C4"/>
    <property type="match status" value="1"/>
</dbReference>
<evidence type="ECO:0000256" key="5">
    <source>
        <dbReference type="ARBA" id="ARBA00023015"/>
    </source>
</evidence>
<keyword evidence="7" id="KW-0804">Transcription</keyword>
<evidence type="ECO:0000256" key="8">
    <source>
        <dbReference type="ARBA" id="ARBA00023170"/>
    </source>
</evidence>
<evidence type="ECO:0000256" key="9">
    <source>
        <dbReference type="ARBA" id="ARBA00023242"/>
    </source>
</evidence>
<dbReference type="InterPro" id="IPR013088">
    <property type="entry name" value="Znf_NHR/GATA"/>
</dbReference>
<keyword evidence="5" id="KW-0805">Transcription regulation</keyword>
<evidence type="ECO:0000256" key="10">
    <source>
        <dbReference type="ARBA" id="ARBA00078913"/>
    </source>
</evidence>
<proteinExistence type="inferred from homology"/>
<reference evidence="13" key="3">
    <citation type="journal article" date="2019" name="G3 (Bethesda)">
        <title>Hybrid Assembly of the Genome of the Entomopathogenic Nematode Steinernema carpocapsae Identifies the X-Chromosome.</title>
        <authorList>
            <person name="Serra L."/>
            <person name="Macchietto M."/>
            <person name="Macias-Munoz A."/>
            <person name="McGill C.J."/>
            <person name="Rodriguez I.M."/>
            <person name="Rodriguez B."/>
            <person name="Murad R."/>
            <person name="Mortazavi A."/>
        </authorList>
    </citation>
    <scope>NUCLEOTIDE SEQUENCE</scope>
    <source>
        <strain evidence="13">ALL</strain>
    </source>
</reference>
<dbReference type="EMBL" id="AZBU02000004">
    <property type="protein sequence ID" value="TKR81167.1"/>
    <property type="molecule type" value="Genomic_DNA"/>
</dbReference>
<evidence type="ECO:0000256" key="2">
    <source>
        <dbReference type="ARBA" id="ARBA00022723"/>
    </source>
</evidence>
<evidence type="ECO:0000256" key="6">
    <source>
        <dbReference type="ARBA" id="ARBA00023125"/>
    </source>
</evidence>
<keyword evidence="3" id="KW-0863">Zinc-finger</keyword>
<evidence type="ECO:0000256" key="7">
    <source>
        <dbReference type="ARBA" id="ARBA00023163"/>
    </source>
</evidence>
<dbReference type="PROSITE" id="PS51030">
    <property type="entry name" value="NUCLEAR_REC_DBD_2"/>
    <property type="match status" value="1"/>
</dbReference>
<evidence type="ECO:0000256" key="3">
    <source>
        <dbReference type="ARBA" id="ARBA00022771"/>
    </source>
</evidence>
<evidence type="ECO:0000256" key="4">
    <source>
        <dbReference type="ARBA" id="ARBA00022833"/>
    </source>
</evidence>
<dbReference type="InterPro" id="IPR001723">
    <property type="entry name" value="Nuclear_hrmn_rcpt"/>
</dbReference>
<keyword evidence="9" id="KW-0539">Nucleus</keyword>
<dbReference type="STRING" id="34508.A0A4U5NDW7"/>
<dbReference type="SMART" id="SM00399">
    <property type="entry name" value="ZnF_C4"/>
    <property type="match status" value="1"/>
</dbReference>
<comment type="similarity">
    <text evidence="1">Belongs to the nuclear hormone receptor family. NR2 subfamily.</text>
</comment>
<dbReference type="PANTHER" id="PTHR24083">
    <property type="entry name" value="NUCLEAR HORMONE RECEPTOR"/>
    <property type="match status" value="1"/>
</dbReference>
<dbReference type="CDD" id="cd06956">
    <property type="entry name" value="NR_DBD_RXR"/>
    <property type="match status" value="1"/>
</dbReference>
<keyword evidence="8" id="KW-0675">Receptor</keyword>
<evidence type="ECO:0000256" key="1">
    <source>
        <dbReference type="ARBA" id="ARBA00006421"/>
    </source>
</evidence>
<comment type="caution">
    <text evidence="13">The sequence shown here is derived from an EMBL/GenBank/DDBJ whole genome shotgun (WGS) entry which is preliminary data.</text>
</comment>
<dbReference type="PRINTS" id="PR00398">
    <property type="entry name" value="STRDHORMONER"/>
</dbReference>
<dbReference type="GO" id="GO:0008270">
    <property type="term" value="F:zinc ion binding"/>
    <property type="evidence" value="ECO:0007669"/>
    <property type="project" value="UniProtKB-KW"/>
</dbReference>
<dbReference type="InterPro" id="IPR035500">
    <property type="entry name" value="NHR-like_dom_sf"/>
</dbReference>
<dbReference type="AlphaFoldDB" id="A0A4U5NDW7"/>
<dbReference type="PROSITE" id="PS00031">
    <property type="entry name" value="NUCLEAR_REC_DBD_1"/>
    <property type="match status" value="1"/>
</dbReference>
<organism evidence="13">
    <name type="scientific">Steinernema carpocapsae</name>
    <name type="common">Entomopathogenic nematode</name>
    <dbReference type="NCBI Taxonomy" id="34508"/>
    <lineage>
        <taxon>Eukaryota</taxon>
        <taxon>Metazoa</taxon>
        <taxon>Ecdysozoa</taxon>
        <taxon>Nematoda</taxon>
        <taxon>Chromadorea</taxon>
        <taxon>Rhabditida</taxon>
        <taxon>Tylenchina</taxon>
        <taxon>Panagrolaimomorpha</taxon>
        <taxon>Strongyloidoidea</taxon>
        <taxon>Steinernematidae</taxon>
        <taxon>Steinernema</taxon>
    </lineage>
</organism>
<dbReference type="InterPro" id="IPR001628">
    <property type="entry name" value="Znf_hrmn_rcpt"/>
</dbReference>
<feature type="domain" description="Nuclear receptor" evidence="11">
    <location>
        <begin position="53"/>
        <end position="128"/>
    </location>
</feature>
<dbReference type="PROSITE" id="PS51843">
    <property type="entry name" value="NR_LBD"/>
    <property type="match status" value="1"/>
</dbReference>
<evidence type="ECO:0000259" key="12">
    <source>
        <dbReference type="PROSITE" id="PS51843"/>
    </source>
</evidence>
<dbReference type="Gene3D" id="3.30.50.10">
    <property type="entry name" value="Erythroid Transcription Factor GATA-1, subunit A"/>
    <property type="match status" value="1"/>
</dbReference>
<evidence type="ECO:0000259" key="11">
    <source>
        <dbReference type="PROSITE" id="PS51030"/>
    </source>
</evidence>
<dbReference type="FunFam" id="3.30.50.10:FF:000005">
    <property type="entry name" value="Retinoic acid receptor RXR-alpha"/>
    <property type="match status" value="1"/>
</dbReference>
<dbReference type="SUPFAM" id="SSF57716">
    <property type="entry name" value="Glucocorticoid receptor-like (DNA-binding domain)"/>
    <property type="match status" value="1"/>
</dbReference>
<reference evidence="13" key="2">
    <citation type="journal article" date="2015" name="Genome Biol.">
        <title>Comparative genomics of Steinernema reveals deeply conserved gene regulatory networks.</title>
        <authorList>
            <person name="Dillman A.R."/>
            <person name="Macchietto M."/>
            <person name="Porter C.F."/>
            <person name="Rogers A."/>
            <person name="Williams B."/>
            <person name="Antoshechkin I."/>
            <person name="Lee M.M."/>
            <person name="Goodwin Z."/>
            <person name="Lu X."/>
            <person name="Lewis E.E."/>
            <person name="Goodrich-Blair H."/>
            <person name="Stock S.P."/>
            <person name="Adams B.J."/>
            <person name="Sternberg P.W."/>
            <person name="Mortazavi A."/>
        </authorList>
    </citation>
    <scope>NUCLEOTIDE SEQUENCE [LARGE SCALE GENOMIC DNA]</scope>
    <source>
        <strain evidence="13">ALL</strain>
    </source>
</reference>
<accession>A0A4U5NDW7</accession>
<dbReference type="InterPro" id="IPR000536">
    <property type="entry name" value="Nucl_hrmn_rcpt_lig-bd"/>
</dbReference>